<proteinExistence type="predicted"/>
<dbReference type="RefSeq" id="WP_143924366.1">
    <property type="nucleotide sequence ID" value="NZ_VLTK01000017.1"/>
</dbReference>
<reference evidence="1 2" key="1">
    <citation type="submission" date="2019-07" db="EMBL/GenBank/DDBJ databases">
        <title>Draft genome sequence of Brevibacterium aurantiacum XU54 isolated from Xinjiang China.</title>
        <authorList>
            <person name="Xu X."/>
        </authorList>
    </citation>
    <scope>NUCLEOTIDE SEQUENCE [LARGE SCALE GENOMIC DNA]</scope>
    <source>
        <strain evidence="1 2">XU54</strain>
    </source>
</reference>
<comment type="caution">
    <text evidence="1">The sequence shown here is derived from an EMBL/GenBank/DDBJ whole genome shotgun (WGS) entry which is preliminary data.</text>
</comment>
<protein>
    <submittedName>
        <fullName evidence="1">Uncharacterized protein</fullName>
    </submittedName>
</protein>
<dbReference type="Proteomes" id="UP000316406">
    <property type="component" value="Unassembled WGS sequence"/>
</dbReference>
<name>A0A556C4R2_BREAU</name>
<organism evidence="1 2">
    <name type="scientific">Brevibacterium aurantiacum</name>
    <dbReference type="NCBI Taxonomy" id="273384"/>
    <lineage>
        <taxon>Bacteria</taxon>
        <taxon>Bacillati</taxon>
        <taxon>Actinomycetota</taxon>
        <taxon>Actinomycetes</taxon>
        <taxon>Micrococcales</taxon>
        <taxon>Brevibacteriaceae</taxon>
        <taxon>Brevibacterium</taxon>
    </lineage>
</organism>
<dbReference type="AlphaFoldDB" id="A0A556C4R2"/>
<keyword evidence="2" id="KW-1185">Reference proteome</keyword>
<evidence type="ECO:0000313" key="1">
    <source>
        <dbReference type="EMBL" id="TSI12463.1"/>
    </source>
</evidence>
<evidence type="ECO:0000313" key="2">
    <source>
        <dbReference type="Proteomes" id="UP000316406"/>
    </source>
</evidence>
<accession>A0A556C4R2</accession>
<dbReference type="EMBL" id="VLTK01000017">
    <property type="protein sequence ID" value="TSI12463.1"/>
    <property type="molecule type" value="Genomic_DNA"/>
</dbReference>
<sequence>MGEKELIMYVGGPLNETVKELTPREDEDNCRGQLGGWYRAAGTGEHGGQFARRREWITGERPPWTPTPESEIDGIRD</sequence>
<gene>
    <name evidence="1" type="ORF">FO013_20240</name>
</gene>